<feature type="non-terminal residue" evidence="2">
    <location>
        <position position="83"/>
    </location>
</feature>
<evidence type="ECO:0000313" key="2">
    <source>
        <dbReference type="EMBL" id="PMP75901.1"/>
    </source>
</evidence>
<gene>
    <name evidence="2" type="ORF">C0184_13475</name>
</gene>
<dbReference type="Proteomes" id="UP000243376">
    <property type="component" value="Unassembled WGS sequence"/>
</dbReference>
<keyword evidence="1" id="KW-1133">Transmembrane helix</keyword>
<accession>A0A2J6WXL8</accession>
<reference evidence="2 3" key="1">
    <citation type="submission" date="2018-01" db="EMBL/GenBank/DDBJ databases">
        <title>Metagenomic assembled genomes from two thermal pools in the Uzon Caldera, Kamchatka, Russia.</title>
        <authorList>
            <person name="Wilkins L."/>
            <person name="Ettinger C."/>
        </authorList>
    </citation>
    <scope>NUCLEOTIDE SEQUENCE [LARGE SCALE GENOMIC DNA]</scope>
    <source>
        <strain evidence="2">ZAV-02</strain>
    </source>
</reference>
<evidence type="ECO:0000313" key="3">
    <source>
        <dbReference type="Proteomes" id="UP000243376"/>
    </source>
</evidence>
<organism evidence="2 3">
    <name type="scientific">Chloroflexus aggregans</name>
    <dbReference type="NCBI Taxonomy" id="152260"/>
    <lineage>
        <taxon>Bacteria</taxon>
        <taxon>Bacillati</taxon>
        <taxon>Chloroflexota</taxon>
        <taxon>Chloroflexia</taxon>
        <taxon>Chloroflexales</taxon>
        <taxon>Chloroflexineae</taxon>
        <taxon>Chloroflexaceae</taxon>
        <taxon>Chloroflexus</taxon>
    </lineage>
</organism>
<keyword evidence="1" id="KW-0812">Transmembrane</keyword>
<proteinExistence type="predicted"/>
<name>A0A2J6WXL8_9CHLR</name>
<dbReference type="GO" id="GO:0005886">
    <property type="term" value="C:plasma membrane"/>
    <property type="evidence" value="ECO:0007669"/>
    <property type="project" value="TreeGrafter"/>
</dbReference>
<keyword evidence="1" id="KW-0472">Membrane</keyword>
<protein>
    <submittedName>
        <fullName evidence="2">Ribose ABC transporter permease</fullName>
    </submittedName>
</protein>
<dbReference type="PANTHER" id="PTHR32196">
    <property type="entry name" value="ABC TRANSPORTER PERMEASE PROTEIN YPHD-RELATED-RELATED"/>
    <property type="match status" value="1"/>
</dbReference>
<dbReference type="EMBL" id="PNIQ01000904">
    <property type="protein sequence ID" value="PMP75901.1"/>
    <property type="molecule type" value="Genomic_DNA"/>
</dbReference>
<sequence>MTKASLNWAQRTLVYRQLGTYGILVALAIWFTLFSPQFLTVNNLLTLALQTSLIALVAIGMTFTIITGGIDLSVGSTAALAGA</sequence>
<feature type="transmembrane region" description="Helical" evidence="1">
    <location>
        <begin position="45"/>
        <end position="66"/>
    </location>
</feature>
<feature type="transmembrane region" description="Helical" evidence="1">
    <location>
        <begin position="21"/>
        <end position="39"/>
    </location>
</feature>
<comment type="caution">
    <text evidence="2">The sequence shown here is derived from an EMBL/GenBank/DDBJ whole genome shotgun (WGS) entry which is preliminary data.</text>
</comment>
<evidence type="ECO:0000256" key="1">
    <source>
        <dbReference type="SAM" id="Phobius"/>
    </source>
</evidence>
<dbReference type="AlphaFoldDB" id="A0A2J6WXL8"/>